<dbReference type="Proteomes" id="UP001628124">
    <property type="component" value="Unassembled WGS sequence"/>
</dbReference>
<evidence type="ECO:0000313" key="2">
    <source>
        <dbReference type="Proteomes" id="UP001628124"/>
    </source>
</evidence>
<dbReference type="EMBL" id="BAABMM010000032">
    <property type="protein sequence ID" value="GAA5252529.1"/>
    <property type="molecule type" value="Genomic_DNA"/>
</dbReference>
<organism evidence="1 2">
    <name type="scientific">Candidatus Rickettsia kedanie</name>
    <dbReference type="NCBI Taxonomy" id="3115352"/>
    <lineage>
        <taxon>Bacteria</taxon>
        <taxon>Pseudomonadati</taxon>
        <taxon>Pseudomonadota</taxon>
        <taxon>Alphaproteobacteria</taxon>
        <taxon>Rickettsiales</taxon>
        <taxon>Rickettsiaceae</taxon>
        <taxon>Rickettsieae</taxon>
        <taxon>Rickettsia</taxon>
        <taxon>spotted fever group</taxon>
    </lineage>
</organism>
<name>A0ABP9TYG2_9RICK</name>
<evidence type="ECO:0000313" key="1">
    <source>
        <dbReference type="EMBL" id="GAA5252529.1"/>
    </source>
</evidence>
<dbReference type="RefSeq" id="WP_412708188.1">
    <property type="nucleotide sequence ID" value="NZ_BAABMM010000032.1"/>
</dbReference>
<protein>
    <recommendedName>
        <fullName evidence="3">DUF3408 domain-containing protein</fullName>
    </recommendedName>
</protein>
<keyword evidence="2" id="KW-1185">Reference proteome</keyword>
<reference evidence="1 2" key="1">
    <citation type="journal article" date="2024" name="Microbiol. Immunol.">
        <title>Discovery of a novel spotted fever group Rickettsia, 'Candidatus Rickettsia kedanie,' in unfed larval chigger mites, Leptotrombidium scutellare.</title>
        <authorList>
            <person name="Ogawa M."/>
            <person name="Matsutani M."/>
            <person name="Katayama T."/>
            <person name="Takada N."/>
            <person name="Noda S."/>
            <person name="Takahashi M."/>
            <person name="Kageyama D."/>
            <person name="Hanaoka N."/>
            <person name="Ebihara H."/>
        </authorList>
    </citation>
    <scope>NUCLEOTIDE SEQUENCE [LARGE SCALE GENOMIC DNA]</scope>
    <source>
        <strain evidence="1 2">KNCP2-13</strain>
    </source>
</reference>
<evidence type="ECO:0008006" key="3">
    <source>
        <dbReference type="Google" id="ProtNLM"/>
    </source>
</evidence>
<sequence length="106" mass="12081">MHKSKLNPFAESKLSKTVTKIIANKPIEKSGFITSSNDKTTHYKTKTFRLRQLDAENLIKIVKVVNSHNHRKIYSDSEVIRGLINFISDNLDSNIKKVTNYTNSSS</sequence>
<comment type="caution">
    <text evidence="1">The sequence shown here is derived from an EMBL/GenBank/DDBJ whole genome shotgun (WGS) entry which is preliminary data.</text>
</comment>
<proteinExistence type="predicted"/>
<gene>
    <name evidence="1" type="ORF">KNCP2_08170</name>
</gene>
<accession>A0ABP9TYG2</accession>